<dbReference type="EMBL" id="GGEC01062396">
    <property type="protein sequence ID" value="MBX42880.1"/>
    <property type="molecule type" value="Transcribed_RNA"/>
</dbReference>
<proteinExistence type="predicted"/>
<evidence type="ECO:0000313" key="1">
    <source>
        <dbReference type="EMBL" id="MBX42880.1"/>
    </source>
</evidence>
<sequence>MFIKGINYELQQKEPEQEVVKCKFNSFGLINNLCDVDHGEFFLVVKLILL</sequence>
<protein>
    <submittedName>
        <fullName evidence="1">Uncharacterized protein</fullName>
    </submittedName>
</protein>
<accession>A0A2P2NKG5</accession>
<dbReference type="AlphaFoldDB" id="A0A2P2NKG5"/>
<name>A0A2P2NKG5_RHIMU</name>
<organism evidence="1">
    <name type="scientific">Rhizophora mucronata</name>
    <name type="common">Asiatic mangrove</name>
    <dbReference type="NCBI Taxonomy" id="61149"/>
    <lineage>
        <taxon>Eukaryota</taxon>
        <taxon>Viridiplantae</taxon>
        <taxon>Streptophyta</taxon>
        <taxon>Embryophyta</taxon>
        <taxon>Tracheophyta</taxon>
        <taxon>Spermatophyta</taxon>
        <taxon>Magnoliopsida</taxon>
        <taxon>eudicotyledons</taxon>
        <taxon>Gunneridae</taxon>
        <taxon>Pentapetalae</taxon>
        <taxon>rosids</taxon>
        <taxon>fabids</taxon>
        <taxon>Malpighiales</taxon>
        <taxon>Rhizophoraceae</taxon>
        <taxon>Rhizophora</taxon>
    </lineage>
</organism>
<reference evidence="1" key="1">
    <citation type="submission" date="2018-02" db="EMBL/GenBank/DDBJ databases">
        <title>Rhizophora mucronata_Transcriptome.</title>
        <authorList>
            <person name="Meera S.P."/>
            <person name="Sreeshan A."/>
            <person name="Augustine A."/>
        </authorList>
    </citation>
    <scope>NUCLEOTIDE SEQUENCE</scope>
    <source>
        <tissue evidence="1">Leaf</tissue>
    </source>
</reference>